<dbReference type="FunFam" id="1.10.238.10:FF:000104">
    <property type="entry name" value="calumenin isoform X1"/>
    <property type="match status" value="1"/>
</dbReference>
<dbReference type="GeneID" id="100905569"/>
<feature type="coiled-coil region" evidence="12">
    <location>
        <begin position="222"/>
        <end position="249"/>
    </location>
</feature>
<dbReference type="GO" id="GO:0005788">
    <property type="term" value="C:endoplasmic reticulum lumen"/>
    <property type="evidence" value="ECO:0007669"/>
    <property type="project" value="UniProtKB-SubCell"/>
</dbReference>
<dbReference type="PROSITE" id="PS00018">
    <property type="entry name" value="EF_HAND_1"/>
    <property type="match status" value="4"/>
</dbReference>
<evidence type="ECO:0000256" key="12">
    <source>
        <dbReference type="SAM" id="Coils"/>
    </source>
</evidence>
<organism evidence="15 16">
    <name type="scientific">Galendromus occidentalis</name>
    <name type="common">western predatory mite</name>
    <dbReference type="NCBI Taxonomy" id="34638"/>
    <lineage>
        <taxon>Eukaryota</taxon>
        <taxon>Metazoa</taxon>
        <taxon>Ecdysozoa</taxon>
        <taxon>Arthropoda</taxon>
        <taxon>Chelicerata</taxon>
        <taxon>Arachnida</taxon>
        <taxon>Acari</taxon>
        <taxon>Parasitiformes</taxon>
        <taxon>Mesostigmata</taxon>
        <taxon>Gamasina</taxon>
        <taxon>Phytoseioidea</taxon>
        <taxon>Phytoseiidae</taxon>
        <taxon>Typhlodrominae</taxon>
        <taxon>Galendromus</taxon>
    </lineage>
</organism>
<keyword evidence="2" id="KW-0479">Metal-binding</keyword>
<feature type="domain" description="EF-hand" evidence="14">
    <location>
        <begin position="267"/>
        <end position="302"/>
    </location>
</feature>
<dbReference type="InterPro" id="IPR002048">
    <property type="entry name" value="EF_hand_dom"/>
</dbReference>
<dbReference type="SMART" id="SM00054">
    <property type="entry name" value="EFh"/>
    <property type="match status" value="5"/>
</dbReference>
<keyword evidence="7" id="KW-0325">Glycoprotein</keyword>
<comment type="function">
    <text evidence="9">Probable molecular chaperone assisting protein biosynthesis and transport in the endoplasmic reticulum. Required for the proper biosynthesis and transport of pulmonary surfactant-associated protein A/SP-A, pulmonary surfactant-associated protein D/SP-D and the lipid transporter ABCA3. By regulating both the proper expression and the degradation through the endoplasmic reticulum-associated protein degradation pathway of these proteins plays a crucial role in pulmonary surfactant homeostasis. Has an anti-fibrotic activity by negatively regulating the secretion of type I and type III collagens. This calcium-binding protein also transiently associates with immature PCSK6 and regulates its secretion.</text>
</comment>
<keyword evidence="4" id="KW-0677">Repeat</keyword>
<dbReference type="PANTHER" id="PTHR10827">
    <property type="entry name" value="RETICULOCALBIN"/>
    <property type="match status" value="1"/>
</dbReference>
<evidence type="ECO:0000256" key="4">
    <source>
        <dbReference type="ARBA" id="ARBA00022737"/>
    </source>
</evidence>
<evidence type="ECO:0000256" key="1">
    <source>
        <dbReference type="ARBA" id="ARBA00004319"/>
    </source>
</evidence>
<dbReference type="SUPFAM" id="SSF47473">
    <property type="entry name" value="EF-hand"/>
    <property type="match status" value="2"/>
</dbReference>
<keyword evidence="15" id="KW-1185">Reference proteome</keyword>
<evidence type="ECO:0000256" key="5">
    <source>
        <dbReference type="ARBA" id="ARBA00022824"/>
    </source>
</evidence>
<sequence>MSSFSRTPFKVALLIFVLIVNSFCVASDDDLHKESSNHGAVSPSQEDEDHTYFEHSSILGSRKEVEEFADMSPEEAKKRLRVIANLMDTNHDGSVDRNELQKWILNSFASLTLEEASERFEDTDRDGNRLVSWDEHSSESFGDGTRQFKTTEEKLDHQSLVDEERELFDLADKDKDGFLNKEEYARLSQPHEYPEMQKVIVLQALKRKDADKDGKLSMEEFLADEKLSKENLLDERERFRHELDKNKDSYLDYDEFFHWVIPDNNQIADSEVEHLMERADDNHDGRLSIDEVVKHHDTFVNSEATDYGEHLLKYKDEL</sequence>
<evidence type="ECO:0000313" key="16">
    <source>
        <dbReference type="RefSeq" id="XP_003740997.1"/>
    </source>
</evidence>
<comment type="subunit">
    <text evidence="10">Interacts with PCSK6 (immature form including the propeptide); probably involved in the maturation and the secretion of PCSK6.</text>
</comment>
<evidence type="ECO:0000256" key="13">
    <source>
        <dbReference type="SAM" id="SignalP"/>
    </source>
</evidence>
<dbReference type="InterPro" id="IPR018247">
    <property type="entry name" value="EF_Hand_1_Ca_BS"/>
</dbReference>
<evidence type="ECO:0000256" key="3">
    <source>
        <dbReference type="ARBA" id="ARBA00022729"/>
    </source>
</evidence>
<gene>
    <name evidence="16" type="primary">LOC100905569</name>
</gene>
<dbReference type="Pfam" id="PF13202">
    <property type="entry name" value="EF-hand_5"/>
    <property type="match status" value="1"/>
</dbReference>
<evidence type="ECO:0000256" key="9">
    <source>
        <dbReference type="ARBA" id="ARBA00056975"/>
    </source>
</evidence>
<evidence type="ECO:0000256" key="11">
    <source>
        <dbReference type="ARBA" id="ARBA00072696"/>
    </source>
</evidence>
<keyword evidence="6" id="KW-0106">Calcium</keyword>
<protein>
    <recommendedName>
        <fullName evidence="11">Reticulocalbin-3</fullName>
    </recommendedName>
</protein>
<keyword evidence="5" id="KW-0256">Endoplasmic reticulum</keyword>
<evidence type="ECO:0000259" key="14">
    <source>
        <dbReference type="PROSITE" id="PS50222"/>
    </source>
</evidence>
<dbReference type="KEGG" id="goe:100905569"/>
<dbReference type="Pfam" id="PF13499">
    <property type="entry name" value="EF-hand_7"/>
    <property type="match status" value="2"/>
</dbReference>
<feature type="chain" id="PRO_5042485575" description="Reticulocalbin-3" evidence="13">
    <location>
        <begin position="27"/>
        <end position="318"/>
    </location>
</feature>
<feature type="domain" description="EF-hand" evidence="14">
    <location>
        <begin position="159"/>
        <end position="194"/>
    </location>
</feature>
<keyword evidence="12" id="KW-0175">Coiled coil</keyword>
<dbReference type="Proteomes" id="UP000694867">
    <property type="component" value="Unplaced"/>
</dbReference>
<evidence type="ECO:0000256" key="10">
    <source>
        <dbReference type="ARBA" id="ARBA00063143"/>
    </source>
</evidence>
<proteinExistence type="predicted"/>
<feature type="signal peptide" evidence="13">
    <location>
        <begin position="1"/>
        <end position="26"/>
    </location>
</feature>
<name>A0AAJ6VWL3_9ACAR</name>
<reference evidence="16" key="1">
    <citation type="submission" date="2025-08" db="UniProtKB">
        <authorList>
            <consortium name="RefSeq"/>
        </authorList>
    </citation>
    <scope>IDENTIFICATION</scope>
</reference>
<dbReference type="AlphaFoldDB" id="A0AAJ6VWL3"/>
<dbReference type="PROSITE" id="PS50222">
    <property type="entry name" value="EF_HAND_2"/>
    <property type="match status" value="3"/>
</dbReference>
<comment type="subcellular location">
    <subcellularLocation>
        <location evidence="1">Endoplasmic reticulum lumen</location>
    </subcellularLocation>
</comment>
<evidence type="ECO:0000256" key="8">
    <source>
        <dbReference type="ARBA" id="ARBA00023186"/>
    </source>
</evidence>
<dbReference type="RefSeq" id="XP_003740997.1">
    <property type="nucleotide sequence ID" value="XM_003740949.1"/>
</dbReference>
<evidence type="ECO:0000313" key="15">
    <source>
        <dbReference type="Proteomes" id="UP000694867"/>
    </source>
</evidence>
<evidence type="ECO:0000256" key="6">
    <source>
        <dbReference type="ARBA" id="ARBA00022837"/>
    </source>
</evidence>
<accession>A0AAJ6VWL3</accession>
<keyword evidence="3 13" id="KW-0732">Signal</keyword>
<dbReference type="GO" id="GO:0015031">
    <property type="term" value="P:protein transport"/>
    <property type="evidence" value="ECO:0007669"/>
    <property type="project" value="UniProtKB-ARBA"/>
</dbReference>
<keyword evidence="8" id="KW-0143">Chaperone</keyword>
<dbReference type="InterPro" id="IPR011992">
    <property type="entry name" value="EF-hand-dom_pair"/>
</dbReference>
<feature type="domain" description="EF-hand" evidence="14">
    <location>
        <begin position="75"/>
        <end position="110"/>
    </location>
</feature>
<dbReference type="Gene3D" id="1.10.238.10">
    <property type="entry name" value="EF-hand"/>
    <property type="match status" value="3"/>
</dbReference>
<evidence type="ECO:0000256" key="2">
    <source>
        <dbReference type="ARBA" id="ARBA00022723"/>
    </source>
</evidence>
<dbReference type="PANTHER" id="PTHR10827:SF95">
    <property type="entry name" value="LD34388P"/>
    <property type="match status" value="1"/>
</dbReference>
<evidence type="ECO:0000256" key="7">
    <source>
        <dbReference type="ARBA" id="ARBA00023180"/>
    </source>
</evidence>
<dbReference type="GO" id="GO:0005509">
    <property type="term" value="F:calcium ion binding"/>
    <property type="evidence" value="ECO:0007669"/>
    <property type="project" value="InterPro"/>
</dbReference>